<organism evidence="13 14">
    <name type="scientific">Candidatus Rickettsiella isopodorum</name>
    <dbReference type="NCBI Taxonomy" id="1225476"/>
    <lineage>
        <taxon>Bacteria</taxon>
        <taxon>Pseudomonadati</taxon>
        <taxon>Pseudomonadota</taxon>
        <taxon>Gammaproteobacteria</taxon>
        <taxon>Legionellales</taxon>
        <taxon>Coxiellaceae</taxon>
        <taxon>Rickettsiella</taxon>
    </lineage>
</organism>
<dbReference type="Proteomes" id="UP000183924">
    <property type="component" value="Unassembled WGS sequence"/>
</dbReference>
<evidence type="ECO:0000256" key="4">
    <source>
        <dbReference type="ARBA" id="ARBA00014213"/>
    </source>
</evidence>
<dbReference type="GO" id="GO:0055085">
    <property type="term" value="P:transmembrane transport"/>
    <property type="evidence" value="ECO:0007669"/>
    <property type="project" value="InterPro"/>
</dbReference>
<keyword evidence="9 12" id="KW-1133">Transmembrane helix</keyword>
<keyword evidence="5" id="KW-0813">Transport</keyword>
<feature type="transmembrane region" description="Helical" evidence="12">
    <location>
        <begin position="276"/>
        <end position="294"/>
    </location>
</feature>
<comment type="similarity">
    <text evidence="3">Belongs to the LptF/LptG family.</text>
</comment>
<evidence type="ECO:0000256" key="10">
    <source>
        <dbReference type="ARBA" id="ARBA00023136"/>
    </source>
</evidence>
<evidence type="ECO:0000313" key="13">
    <source>
        <dbReference type="EMBL" id="OIZ94151.1"/>
    </source>
</evidence>
<dbReference type="GO" id="GO:0043190">
    <property type="term" value="C:ATP-binding cassette (ABC) transporter complex"/>
    <property type="evidence" value="ECO:0007669"/>
    <property type="project" value="InterPro"/>
</dbReference>
<proteinExistence type="inferred from homology"/>
<evidence type="ECO:0000256" key="5">
    <source>
        <dbReference type="ARBA" id="ARBA00022448"/>
    </source>
</evidence>
<dbReference type="PANTHER" id="PTHR33529:SF7">
    <property type="entry name" value="LIPOPOLYSACCHARIDE EXPORT SYSTEM PERMEASE PROTEIN LPTF"/>
    <property type="match status" value="1"/>
</dbReference>
<comment type="subcellular location">
    <subcellularLocation>
        <location evidence="2">Cell inner membrane</location>
        <topology evidence="2">Multi-pass membrane protein</topology>
    </subcellularLocation>
</comment>
<dbReference type="InterPro" id="IPR005495">
    <property type="entry name" value="LptG/LptF_permease"/>
</dbReference>
<reference evidence="13 14" key="1">
    <citation type="submission" date="2016-03" db="EMBL/GenBank/DDBJ databases">
        <title>Comparative genomics of Rickettsiella.</title>
        <authorList>
            <person name="Chandler C."/>
            <person name="Wang Y."/>
        </authorList>
    </citation>
    <scope>NUCLEOTIDE SEQUENCE [LARGE SCALE GENOMIC DNA]</scope>
    <source>
        <strain evidence="13 14">RCFS May 2013</strain>
    </source>
</reference>
<evidence type="ECO:0000256" key="1">
    <source>
        <dbReference type="ARBA" id="ARBA00002265"/>
    </source>
</evidence>
<sequence length="377" mass="43199">MILFRYLTRELLASLSLITSLLFLILMSNEFVHYLNQVAGGKFAASILWKLIILESPRFLAILLPFSLFLSILFTYGRLYADYEMTVLNACGFSLGQLTRLSLPFIFLLTFMVAGLNLWLNPFLLSYRNKLLTQTGTAVELQTVQPGSFQQTNGGHRIIYVESVSADHKSVKNIFLAQTNSQKLSSEITPWTIISANSGYQMITPITKEPFFVAVNGKRYQGIPGQTEYYITQFLKYGIRIDLKTTAANKQQDDALSSITLWNASQAHKASYFSELQWRLSAPISILLLALLAIPLSRVNPRQGKYLHILPAIVIYIMYLNLLLVGRNWIENGDISYDWGLWWIHGLLILTIIFAWCYALGWNRVRYHLFRLFKLRQ</sequence>
<protein>
    <recommendedName>
        <fullName evidence="4">Lipopolysaccharide export system permease protein LptF</fullName>
    </recommendedName>
</protein>
<evidence type="ECO:0000313" key="14">
    <source>
        <dbReference type="Proteomes" id="UP000183924"/>
    </source>
</evidence>
<feature type="transmembrane region" description="Helical" evidence="12">
    <location>
        <begin position="101"/>
        <end position="120"/>
    </location>
</feature>
<dbReference type="PANTHER" id="PTHR33529">
    <property type="entry name" value="SLR0882 PROTEIN-RELATED"/>
    <property type="match status" value="1"/>
</dbReference>
<dbReference type="GO" id="GO:0015920">
    <property type="term" value="P:lipopolysaccharide transport"/>
    <property type="evidence" value="ECO:0007669"/>
    <property type="project" value="TreeGrafter"/>
</dbReference>
<keyword evidence="10 12" id="KW-0472">Membrane</keyword>
<evidence type="ECO:0000256" key="9">
    <source>
        <dbReference type="ARBA" id="ARBA00022989"/>
    </source>
</evidence>
<evidence type="ECO:0000256" key="6">
    <source>
        <dbReference type="ARBA" id="ARBA00022475"/>
    </source>
</evidence>
<dbReference type="InterPro" id="IPR030922">
    <property type="entry name" value="LptF"/>
</dbReference>
<evidence type="ECO:0000256" key="2">
    <source>
        <dbReference type="ARBA" id="ARBA00004429"/>
    </source>
</evidence>
<keyword evidence="6" id="KW-1003">Cell membrane</keyword>
<keyword evidence="8 12" id="KW-0812">Transmembrane</keyword>
<evidence type="ECO:0000256" key="7">
    <source>
        <dbReference type="ARBA" id="ARBA00022519"/>
    </source>
</evidence>
<keyword evidence="14" id="KW-1185">Reference proteome</keyword>
<dbReference type="OrthoDB" id="9778062at2"/>
<feature type="transmembrane region" description="Helical" evidence="12">
    <location>
        <begin position="342"/>
        <end position="361"/>
    </location>
</feature>
<name>A0A1J8P9U9_9COXI</name>
<comment type="function">
    <text evidence="1">Part of the ABC transporter complex LptBFG involved in the translocation of lipopolysaccharide (LPS) from the inner membrane to the outer membrane.</text>
</comment>
<dbReference type="AlphaFoldDB" id="A0A1J8P9U9"/>
<dbReference type="STRING" id="1225476.A1D18_04640"/>
<dbReference type="EMBL" id="LUKY01000033">
    <property type="protein sequence ID" value="OIZ94151.1"/>
    <property type="molecule type" value="Genomic_DNA"/>
</dbReference>
<evidence type="ECO:0000256" key="3">
    <source>
        <dbReference type="ARBA" id="ARBA00007725"/>
    </source>
</evidence>
<evidence type="ECO:0000256" key="8">
    <source>
        <dbReference type="ARBA" id="ARBA00022692"/>
    </source>
</evidence>
<gene>
    <name evidence="13" type="ORF">A1D18_04640</name>
</gene>
<dbReference type="Pfam" id="PF03739">
    <property type="entry name" value="LptF_LptG"/>
    <property type="match status" value="1"/>
</dbReference>
<evidence type="ECO:0000256" key="12">
    <source>
        <dbReference type="SAM" id="Phobius"/>
    </source>
</evidence>
<evidence type="ECO:0000256" key="11">
    <source>
        <dbReference type="ARBA" id="ARBA00026081"/>
    </source>
</evidence>
<keyword evidence="7" id="KW-0997">Cell inner membrane</keyword>
<comment type="subunit">
    <text evidence="11">Component of the lipopolysaccharide transport and assembly complex. The LptBFG transporter is composed of two ATP-binding proteins (LptB) and two transmembrane proteins (LptF and LptG).</text>
</comment>
<feature type="transmembrane region" description="Helical" evidence="12">
    <location>
        <begin position="60"/>
        <end position="81"/>
    </location>
</feature>
<dbReference type="NCBIfam" id="TIGR04407">
    <property type="entry name" value="LptF_YjgP"/>
    <property type="match status" value="1"/>
</dbReference>
<feature type="transmembrane region" description="Helical" evidence="12">
    <location>
        <begin position="306"/>
        <end position="330"/>
    </location>
</feature>
<dbReference type="RefSeq" id="WP_071662645.1">
    <property type="nucleotide sequence ID" value="NZ_LUKY01000033.1"/>
</dbReference>
<comment type="caution">
    <text evidence="13">The sequence shown here is derived from an EMBL/GenBank/DDBJ whole genome shotgun (WGS) entry which is preliminary data.</text>
</comment>
<accession>A0A1J8P9U9</accession>